<dbReference type="PROSITE" id="PS50850">
    <property type="entry name" value="MFS"/>
    <property type="match status" value="1"/>
</dbReference>
<dbReference type="SUPFAM" id="SSF103473">
    <property type="entry name" value="MFS general substrate transporter"/>
    <property type="match status" value="1"/>
</dbReference>
<feature type="transmembrane region" description="Helical" evidence="7">
    <location>
        <begin position="106"/>
        <end position="124"/>
    </location>
</feature>
<keyword evidence="10" id="KW-1185">Reference proteome</keyword>
<feature type="transmembrane region" description="Helical" evidence="7">
    <location>
        <begin position="265"/>
        <end position="288"/>
    </location>
</feature>
<reference evidence="9 10" key="1">
    <citation type="submission" date="2016-11" db="EMBL/GenBank/DDBJ databases">
        <authorList>
            <person name="Jaros S."/>
            <person name="Januszkiewicz K."/>
            <person name="Wedrychowicz H."/>
        </authorList>
    </citation>
    <scope>NUCLEOTIDE SEQUENCE [LARGE SCALE GENOMIC DNA]</scope>
    <source>
        <strain evidence="9 10">DSM 3090</strain>
    </source>
</reference>
<feature type="transmembrane region" description="Helical" evidence="7">
    <location>
        <begin position="354"/>
        <end position="373"/>
    </location>
</feature>
<dbReference type="InterPro" id="IPR011701">
    <property type="entry name" value="MFS"/>
</dbReference>
<keyword evidence="3" id="KW-1003">Cell membrane</keyword>
<accession>A0A1M6KKI2</accession>
<dbReference type="EMBL" id="FRAD01000004">
    <property type="protein sequence ID" value="SHJ59498.1"/>
    <property type="molecule type" value="Genomic_DNA"/>
</dbReference>
<dbReference type="InterPro" id="IPR020846">
    <property type="entry name" value="MFS_dom"/>
</dbReference>
<evidence type="ECO:0000256" key="1">
    <source>
        <dbReference type="ARBA" id="ARBA00004651"/>
    </source>
</evidence>
<gene>
    <name evidence="9" type="ORF">SAMN02745248_00504</name>
</gene>
<keyword evidence="5 7" id="KW-1133">Transmembrane helix</keyword>
<evidence type="ECO:0000256" key="6">
    <source>
        <dbReference type="ARBA" id="ARBA00023136"/>
    </source>
</evidence>
<feature type="transmembrane region" description="Helical" evidence="7">
    <location>
        <begin position="295"/>
        <end position="314"/>
    </location>
</feature>
<dbReference type="InterPro" id="IPR036259">
    <property type="entry name" value="MFS_trans_sf"/>
</dbReference>
<dbReference type="Pfam" id="PF07690">
    <property type="entry name" value="MFS_1"/>
    <property type="match status" value="2"/>
</dbReference>
<dbReference type="Gene3D" id="1.20.1250.20">
    <property type="entry name" value="MFS general substrate transporter like domains"/>
    <property type="match status" value="1"/>
</dbReference>
<dbReference type="RefSeq" id="WP_072901943.1">
    <property type="nucleotide sequence ID" value="NZ_FRAD01000004.1"/>
</dbReference>
<feature type="transmembrane region" description="Helical" evidence="7">
    <location>
        <begin position="169"/>
        <end position="189"/>
    </location>
</feature>
<evidence type="ECO:0000313" key="9">
    <source>
        <dbReference type="EMBL" id="SHJ59498.1"/>
    </source>
</evidence>
<dbReference type="PANTHER" id="PTHR23517:SF2">
    <property type="entry name" value="MULTIDRUG RESISTANCE PROTEIN MDTH"/>
    <property type="match status" value="1"/>
</dbReference>
<organism evidence="9 10">
    <name type="scientific">Hathewaya proteolytica DSM 3090</name>
    <dbReference type="NCBI Taxonomy" id="1121331"/>
    <lineage>
        <taxon>Bacteria</taxon>
        <taxon>Bacillati</taxon>
        <taxon>Bacillota</taxon>
        <taxon>Clostridia</taxon>
        <taxon>Eubacteriales</taxon>
        <taxon>Clostridiaceae</taxon>
        <taxon>Hathewaya</taxon>
    </lineage>
</organism>
<evidence type="ECO:0000313" key="10">
    <source>
        <dbReference type="Proteomes" id="UP000183952"/>
    </source>
</evidence>
<dbReference type="InterPro" id="IPR050171">
    <property type="entry name" value="MFS_Transporters"/>
</dbReference>
<evidence type="ECO:0000256" key="2">
    <source>
        <dbReference type="ARBA" id="ARBA00022448"/>
    </source>
</evidence>
<feature type="transmembrane region" description="Helical" evidence="7">
    <location>
        <begin position="228"/>
        <end position="245"/>
    </location>
</feature>
<dbReference type="GO" id="GO:0022857">
    <property type="term" value="F:transmembrane transporter activity"/>
    <property type="evidence" value="ECO:0007669"/>
    <property type="project" value="InterPro"/>
</dbReference>
<feature type="transmembrane region" description="Helical" evidence="7">
    <location>
        <begin position="320"/>
        <end position="342"/>
    </location>
</feature>
<dbReference type="OrthoDB" id="9793283at2"/>
<evidence type="ECO:0000259" key="8">
    <source>
        <dbReference type="PROSITE" id="PS50850"/>
    </source>
</evidence>
<keyword evidence="2" id="KW-0813">Transport</keyword>
<feature type="transmembrane region" description="Helical" evidence="7">
    <location>
        <begin position="45"/>
        <end position="69"/>
    </location>
</feature>
<feature type="transmembrane region" description="Helical" evidence="7">
    <location>
        <begin position="145"/>
        <end position="163"/>
    </location>
</feature>
<evidence type="ECO:0000256" key="3">
    <source>
        <dbReference type="ARBA" id="ARBA00022475"/>
    </source>
</evidence>
<dbReference type="PANTHER" id="PTHR23517">
    <property type="entry name" value="RESISTANCE PROTEIN MDTM, PUTATIVE-RELATED-RELATED"/>
    <property type="match status" value="1"/>
</dbReference>
<dbReference type="AlphaFoldDB" id="A0A1M6KKI2"/>
<keyword evidence="4 7" id="KW-0812">Transmembrane</keyword>
<comment type="subcellular location">
    <subcellularLocation>
        <location evidence="1">Cell membrane</location>
        <topology evidence="1">Multi-pass membrane protein</topology>
    </subcellularLocation>
</comment>
<feature type="transmembrane region" description="Helical" evidence="7">
    <location>
        <begin position="385"/>
        <end position="407"/>
    </location>
</feature>
<feature type="domain" description="Major facilitator superfamily (MFS) profile" evidence="8">
    <location>
        <begin position="16"/>
        <end position="408"/>
    </location>
</feature>
<feature type="transmembrane region" description="Helical" evidence="7">
    <location>
        <begin position="81"/>
        <end position="100"/>
    </location>
</feature>
<evidence type="ECO:0000256" key="4">
    <source>
        <dbReference type="ARBA" id="ARBA00022692"/>
    </source>
</evidence>
<sequence>MTIKKVLQPYLELPKAVYIMLLASVISNMGNFVHPLLTMFLTYKVGMGVATVGSIVAINSVAGLVGTLIGGKLIDKIGRKIIFMVFRTLSAVSILCCGFAKDTWIIVAFIMLSNFVTGISSPVYSTIMTDLTKGDKRKTAFSLHYMAMNVGMAVGPLMAAFLYNKYIRLLFIGDAVTTIISVILVATMVPETMPKFGEFDAEENEKDYHKETAEQGGLMKALLKRPQILIFSAIMVIYFLVFSQYNFGISLQLGDVFSKDTASLVFGTLMTVNTVLCSLLPPLLPYVIKNVKPSMCIALGGLFYTVGFGMMAFITSYGMFILSAVLWTIGEILVATNTNIYIADNAPISHRGRFNSIFPIIRKLGFILGPMLAGVYVKHFSIQALWIPIGILAFIGALLMCGLQIVVNKRETSCRKN</sequence>
<dbReference type="CDD" id="cd17329">
    <property type="entry name" value="MFS_MdtH_MDR_like"/>
    <property type="match status" value="1"/>
</dbReference>
<proteinExistence type="predicted"/>
<evidence type="ECO:0000256" key="7">
    <source>
        <dbReference type="SAM" id="Phobius"/>
    </source>
</evidence>
<dbReference type="GO" id="GO:0005886">
    <property type="term" value="C:plasma membrane"/>
    <property type="evidence" value="ECO:0007669"/>
    <property type="project" value="UniProtKB-SubCell"/>
</dbReference>
<protein>
    <submittedName>
        <fullName evidence="9">Predicted arabinose efflux permease, MFS family</fullName>
    </submittedName>
</protein>
<keyword evidence="6 7" id="KW-0472">Membrane</keyword>
<dbReference type="STRING" id="1121331.SAMN02745248_00504"/>
<feature type="transmembrane region" description="Helical" evidence="7">
    <location>
        <begin position="16"/>
        <end position="33"/>
    </location>
</feature>
<name>A0A1M6KKI2_9CLOT</name>
<evidence type="ECO:0000256" key="5">
    <source>
        <dbReference type="ARBA" id="ARBA00022989"/>
    </source>
</evidence>
<dbReference type="Proteomes" id="UP000183952">
    <property type="component" value="Unassembled WGS sequence"/>
</dbReference>